<name>A0AA35X5S1_GEOBA</name>
<sequence length="137" mass="14287">MTAKPTSARMSSLCILTLAYFIAINEAHAGPSGKEVTKRQAESGDSNEGLPPFIELLRGRDGRDGRDGEPGPIGMKGDQGDKGDPGLQGLPGPASGGAVYVRWGRTTCPNTLGTELVYSGRAAGTYFTHKGGTSDYL</sequence>
<reference evidence="3" key="1">
    <citation type="submission" date="2023-03" db="EMBL/GenBank/DDBJ databases">
        <authorList>
            <person name="Steffen K."/>
            <person name="Cardenas P."/>
        </authorList>
    </citation>
    <scope>NUCLEOTIDE SEQUENCE</scope>
</reference>
<feature type="non-terminal residue" evidence="3">
    <location>
        <position position="137"/>
    </location>
</feature>
<keyword evidence="2" id="KW-0732">Signal</keyword>
<organism evidence="3 4">
    <name type="scientific">Geodia barretti</name>
    <name type="common">Barrett's horny sponge</name>
    <dbReference type="NCBI Taxonomy" id="519541"/>
    <lineage>
        <taxon>Eukaryota</taxon>
        <taxon>Metazoa</taxon>
        <taxon>Porifera</taxon>
        <taxon>Demospongiae</taxon>
        <taxon>Heteroscleromorpha</taxon>
        <taxon>Tetractinellida</taxon>
        <taxon>Astrophorina</taxon>
        <taxon>Geodiidae</taxon>
        <taxon>Geodia</taxon>
    </lineage>
</organism>
<comment type="caution">
    <text evidence="3">The sequence shown here is derived from an EMBL/GenBank/DDBJ whole genome shotgun (WGS) entry which is preliminary data.</text>
</comment>
<dbReference type="EMBL" id="CASHTH010003461">
    <property type="protein sequence ID" value="CAI8045264.1"/>
    <property type="molecule type" value="Genomic_DNA"/>
</dbReference>
<evidence type="ECO:0000313" key="4">
    <source>
        <dbReference type="Proteomes" id="UP001174909"/>
    </source>
</evidence>
<feature type="signal peptide" evidence="2">
    <location>
        <begin position="1"/>
        <end position="29"/>
    </location>
</feature>
<feature type="region of interest" description="Disordered" evidence="1">
    <location>
        <begin position="31"/>
        <end position="95"/>
    </location>
</feature>
<evidence type="ECO:0000256" key="1">
    <source>
        <dbReference type="SAM" id="MobiDB-lite"/>
    </source>
</evidence>
<feature type="compositionally biased region" description="Basic and acidic residues" evidence="1">
    <location>
        <begin position="57"/>
        <end position="69"/>
    </location>
</feature>
<accession>A0AA35X5S1</accession>
<feature type="chain" id="PRO_5041320138" evidence="2">
    <location>
        <begin position="30"/>
        <end position="137"/>
    </location>
</feature>
<protein>
    <submittedName>
        <fullName evidence="3">Uncharacterized protein</fullName>
    </submittedName>
</protein>
<evidence type="ECO:0000256" key="2">
    <source>
        <dbReference type="SAM" id="SignalP"/>
    </source>
</evidence>
<dbReference type="Proteomes" id="UP001174909">
    <property type="component" value="Unassembled WGS sequence"/>
</dbReference>
<proteinExistence type="predicted"/>
<evidence type="ECO:0000313" key="3">
    <source>
        <dbReference type="EMBL" id="CAI8045264.1"/>
    </source>
</evidence>
<keyword evidence="4" id="KW-1185">Reference proteome</keyword>
<gene>
    <name evidence="3" type="ORF">GBAR_LOCUS25052</name>
</gene>
<dbReference type="AlphaFoldDB" id="A0AA35X5S1"/>